<dbReference type="InterPro" id="IPR044634">
    <property type="entry name" value="Zuotin/DnaJC2"/>
</dbReference>
<dbReference type="CDD" id="cd23953">
    <property type="entry name" value="zuotin_NTD"/>
    <property type="match status" value="1"/>
</dbReference>
<evidence type="ECO:0000256" key="2">
    <source>
        <dbReference type="ARBA" id="ARBA00022490"/>
    </source>
</evidence>
<feature type="region of interest" description="Disordered" evidence="4">
    <location>
        <begin position="56"/>
        <end position="93"/>
    </location>
</feature>
<feature type="compositionally biased region" description="Acidic residues" evidence="4">
    <location>
        <begin position="72"/>
        <end position="85"/>
    </location>
</feature>
<dbReference type="PANTHER" id="PTHR43999">
    <property type="entry name" value="DNAJ HOMOLOG SUBFAMILY C MEMBER 2"/>
    <property type="match status" value="1"/>
</dbReference>
<evidence type="ECO:0000313" key="6">
    <source>
        <dbReference type="EMBL" id="ORX94042.1"/>
    </source>
</evidence>
<dbReference type="Proteomes" id="UP000193498">
    <property type="component" value="Unassembled WGS sequence"/>
</dbReference>
<protein>
    <submittedName>
        <fullName evidence="6">DnaJ-domain-containing protein</fullName>
    </submittedName>
</protein>
<dbReference type="InterPro" id="IPR054076">
    <property type="entry name" value="ZUO1-like_ZHD"/>
</dbReference>
<feature type="region of interest" description="Disordered" evidence="4">
    <location>
        <begin position="292"/>
        <end position="314"/>
    </location>
</feature>
<feature type="compositionally biased region" description="Basic and acidic residues" evidence="4">
    <location>
        <begin position="56"/>
        <end position="65"/>
    </location>
</feature>
<comment type="caution">
    <text evidence="6">The sequence shown here is derived from an EMBL/GenBank/DDBJ whole genome shotgun (WGS) entry which is preliminary data.</text>
</comment>
<dbReference type="InterPro" id="IPR032003">
    <property type="entry name" value="RAC_head"/>
</dbReference>
<evidence type="ECO:0000259" key="5">
    <source>
        <dbReference type="PROSITE" id="PS50076"/>
    </source>
</evidence>
<accession>A0A1Y1Y7Q0</accession>
<organism evidence="6 7">
    <name type="scientific">Basidiobolus meristosporus CBS 931.73</name>
    <dbReference type="NCBI Taxonomy" id="1314790"/>
    <lineage>
        <taxon>Eukaryota</taxon>
        <taxon>Fungi</taxon>
        <taxon>Fungi incertae sedis</taxon>
        <taxon>Zoopagomycota</taxon>
        <taxon>Entomophthoromycotina</taxon>
        <taxon>Basidiobolomycetes</taxon>
        <taxon>Basidiobolales</taxon>
        <taxon>Basidiobolaceae</taxon>
        <taxon>Basidiobolus</taxon>
    </lineage>
</organism>
<evidence type="ECO:0000256" key="4">
    <source>
        <dbReference type="SAM" id="MobiDB-lite"/>
    </source>
</evidence>
<dbReference type="PANTHER" id="PTHR43999:SF1">
    <property type="entry name" value="DNAJ HOMOLOG SUBFAMILY C MEMBER 2"/>
    <property type="match status" value="1"/>
</dbReference>
<dbReference type="GO" id="GO:0006450">
    <property type="term" value="P:regulation of translational fidelity"/>
    <property type="evidence" value="ECO:0007669"/>
    <property type="project" value="InterPro"/>
</dbReference>
<feature type="domain" description="J" evidence="5">
    <location>
        <begin position="100"/>
        <end position="170"/>
    </location>
</feature>
<dbReference type="InterPro" id="IPR036869">
    <property type="entry name" value="J_dom_sf"/>
</dbReference>
<keyword evidence="2" id="KW-0963">Cytoplasm</keyword>
<dbReference type="SMART" id="SM00271">
    <property type="entry name" value="DnaJ"/>
    <property type="match status" value="1"/>
</dbReference>
<sequence length="427" mass="49342">MLVTIPSFLLPTPPSSWTAGESSKVHASVSAPSKRTLEPVGRHFVGFARRKFHDRTYSEDERIESAKNAGNDDNDEDLSEDEEESRDLLESDPKDWKEQDHYEVLGITRHRYKATEAQIIKAHRKKVLKHHPDKKAASGDMNDDAFFKCIQKAFEILMDPIKRRQFDSVDPGLPDHDIPSKSKDFFKSFGPIFELEARFSNKQPVPTLGDMDSAREDVEGFYDFWYNFDSWRTFEYLDKESSETADNRDDKRYYEKKNKAERARRKKEDNARLRELVDAALKRDPRIAKFKEEEKQKRYAKRNAREAQEKAAAEAKKKAEEEALIAAQKAEEEAKLKLQSDKKAKEARKNAIRKEKKTIKRLMKEHNYFCAAEPSPAQVDEQLNKLEALFEKLAVDDLEVVRKKFEEAAASGSIQAAFDEELSTRGV</sequence>
<dbReference type="PROSITE" id="PS00636">
    <property type="entry name" value="DNAJ_1"/>
    <property type="match status" value="1"/>
</dbReference>
<keyword evidence="3" id="KW-0143">Chaperone</keyword>
<dbReference type="Pfam" id="PF00226">
    <property type="entry name" value="DnaJ"/>
    <property type="match status" value="1"/>
</dbReference>
<dbReference type="OrthoDB" id="1690618at2759"/>
<evidence type="ECO:0000256" key="1">
    <source>
        <dbReference type="ARBA" id="ARBA00004496"/>
    </source>
</evidence>
<dbReference type="Pfam" id="PF21884">
    <property type="entry name" value="ZUO1-like_ZHD"/>
    <property type="match status" value="1"/>
</dbReference>
<proteinExistence type="predicted"/>
<keyword evidence="7" id="KW-1185">Reference proteome</keyword>
<dbReference type="PROSITE" id="PS50076">
    <property type="entry name" value="DNAJ_2"/>
    <property type="match status" value="1"/>
</dbReference>
<dbReference type="CDD" id="cd06257">
    <property type="entry name" value="DnaJ"/>
    <property type="match status" value="1"/>
</dbReference>
<dbReference type="SUPFAM" id="SSF46565">
    <property type="entry name" value="Chaperone J-domain"/>
    <property type="match status" value="1"/>
</dbReference>
<dbReference type="EMBL" id="MCFE01000215">
    <property type="protein sequence ID" value="ORX94042.1"/>
    <property type="molecule type" value="Genomic_DNA"/>
</dbReference>
<evidence type="ECO:0000256" key="3">
    <source>
        <dbReference type="ARBA" id="ARBA00023186"/>
    </source>
</evidence>
<dbReference type="InterPro" id="IPR001623">
    <property type="entry name" value="DnaJ_domain"/>
</dbReference>
<name>A0A1Y1Y7Q0_9FUNG</name>
<dbReference type="STRING" id="1314790.A0A1Y1Y7Q0"/>
<dbReference type="GO" id="GO:0043022">
    <property type="term" value="F:ribosome binding"/>
    <property type="evidence" value="ECO:0007669"/>
    <property type="project" value="InterPro"/>
</dbReference>
<gene>
    <name evidence="6" type="ORF">K493DRAFT_284096</name>
</gene>
<dbReference type="Pfam" id="PF26185">
    <property type="entry name" value="Zuotin_N"/>
    <property type="match status" value="1"/>
</dbReference>
<dbReference type="PRINTS" id="PR00625">
    <property type="entry name" value="JDOMAIN"/>
</dbReference>
<dbReference type="InterPro" id="IPR042569">
    <property type="entry name" value="RAC_head_sf"/>
</dbReference>
<reference evidence="6 7" key="1">
    <citation type="submission" date="2016-07" db="EMBL/GenBank/DDBJ databases">
        <title>Pervasive Adenine N6-methylation of Active Genes in Fungi.</title>
        <authorList>
            <consortium name="DOE Joint Genome Institute"/>
            <person name="Mondo S.J."/>
            <person name="Dannebaum R.O."/>
            <person name="Kuo R.C."/>
            <person name="Labutti K."/>
            <person name="Haridas S."/>
            <person name="Kuo A."/>
            <person name="Salamov A."/>
            <person name="Ahrendt S.R."/>
            <person name="Lipzen A."/>
            <person name="Sullivan W."/>
            <person name="Andreopoulos W.B."/>
            <person name="Clum A."/>
            <person name="Lindquist E."/>
            <person name="Daum C."/>
            <person name="Ramamoorthy G.K."/>
            <person name="Gryganskyi A."/>
            <person name="Culley D."/>
            <person name="Magnuson J.K."/>
            <person name="James T.Y."/>
            <person name="O'Malley M.A."/>
            <person name="Stajich J.E."/>
            <person name="Spatafora J.W."/>
            <person name="Visel A."/>
            <person name="Grigoriev I.V."/>
        </authorList>
    </citation>
    <scope>NUCLEOTIDE SEQUENCE [LARGE SCALE GENOMIC DNA]</scope>
    <source>
        <strain evidence="6 7">CBS 931.73</strain>
    </source>
</reference>
<evidence type="ECO:0000313" key="7">
    <source>
        <dbReference type="Proteomes" id="UP000193498"/>
    </source>
</evidence>
<dbReference type="InParanoid" id="A0A1Y1Y7Q0"/>
<dbReference type="Pfam" id="PF16717">
    <property type="entry name" value="RAC_head"/>
    <property type="match status" value="1"/>
</dbReference>
<feature type="region of interest" description="Disordered" evidence="4">
    <location>
        <begin position="12"/>
        <end position="33"/>
    </location>
</feature>
<dbReference type="GO" id="GO:0051083">
    <property type="term" value="P:'de novo' cotranslational protein folding"/>
    <property type="evidence" value="ECO:0007669"/>
    <property type="project" value="InterPro"/>
</dbReference>
<dbReference type="Gene3D" id="1.10.287.110">
    <property type="entry name" value="DnaJ domain"/>
    <property type="match status" value="1"/>
</dbReference>
<dbReference type="GO" id="GO:0005829">
    <property type="term" value="C:cytosol"/>
    <property type="evidence" value="ECO:0007669"/>
    <property type="project" value="TreeGrafter"/>
</dbReference>
<dbReference type="FunCoup" id="A0A1Y1Y7Q0">
    <property type="interactions" value="579"/>
</dbReference>
<dbReference type="Gene3D" id="1.10.8.840">
    <property type="entry name" value="Ribosome-associated complex head domain"/>
    <property type="match status" value="1"/>
</dbReference>
<dbReference type="AlphaFoldDB" id="A0A1Y1Y7Q0"/>
<dbReference type="InterPro" id="IPR018253">
    <property type="entry name" value="DnaJ_domain_CS"/>
</dbReference>
<dbReference type="GO" id="GO:0030544">
    <property type="term" value="F:Hsp70 protein binding"/>
    <property type="evidence" value="ECO:0007669"/>
    <property type="project" value="InterPro"/>
</dbReference>
<dbReference type="InterPro" id="IPR058871">
    <property type="entry name" value="Zuotin_N"/>
</dbReference>
<comment type="subcellular location">
    <subcellularLocation>
        <location evidence="1">Cytoplasm</location>
    </subcellularLocation>
</comment>